<gene>
    <name evidence="2" type="ORF">K9W45_04505</name>
</gene>
<reference evidence="2" key="1">
    <citation type="journal article" date="2022" name="Nat. Microbiol.">
        <title>Unique mobile elements and scalable gene flow at the prokaryote-eukaryote boundary revealed by circularized Asgard archaea genomes.</title>
        <authorList>
            <person name="Wu F."/>
            <person name="Speth D.R."/>
            <person name="Philosof A."/>
            <person name="Cremiere A."/>
            <person name="Narayanan A."/>
            <person name="Barco R.A."/>
            <person name="Connon S.A."/>
            <person name="Amend J.P."/>
            <person name="Antoshechkin I.A."/>
            <person name="Orphan V.J."/>
        </authorList>
    </citation>
    <scope>NUCLEOTIDE SEQUENCE</scope>
    <source>
        <strain evidence="2">PM71</strain>
    </source>
</reference>
<dbReference type="GO" id="GO:0016747">
    <property type="term" value="F:acyltransferase activity, transferring groups other than amino-acyl groups"/>
    <property type="evidence" value="ECO:0007669"/>
    <property type="project" value="InterPro"/>
</dbReference>
<protein>
    <recommendedName>
        <fullName evidence="1">N-acetyltransferase domain-containing protein</fullName>
    </recommendedName>
</protein>
<feature type="domain" description="N-acetyltransferase" evidence="1">
    <location>
        <begin position="24"/>
        <end position="161"/>
    </location>
</feature>
<evidence type="ECO:0000313" key="2">
    <source>
        <dbReference type="EMBL" id="UJG41730.1"/>
    </source>
</evidence>
<dbReference type="InterPro" id="IPR000182">
    <property type="entry name" value="GNAT_dom"/>
</dbReference>
<evidence type="ECO:0000259" key="1">
    <source>
        <dbReference type="PROSITE" id="PS51186"/>
    </source>
</evidence>
<sequence length="164" mass="19232">MKLQRKDYIFEVKKVDIITKREEINVVLIKVDDVSDMIFPFFTSYKLSINDSIQIYGFFLNEEMIAVSAVIPDSDLNNGSFYTYGSPIIYVFEVREDKRGLGYGKKCVELLIEKVIESDTVILSCTPFVAGFWEKLGFELKFIDQSLYMHRMMFEKKEKKEIKK</sequence>
<dbReference type="PROSITE" id="PS51186">
    <property type="entry name" value="GNAT"/>
    <property type="match status" value="1"/>
</dbReference>
<dbReference type="SUPFAM" id="SSF55729">
    <property type="entry name" value="Acyl-CoA N-acyltransferases (Nat)"/>
    <property type="match status" value="1"/>
</dbReference>
<dbReference type="Proteomes" id="UP001201020">
    <property type="component" value="Chromosome"/>
</dbReference>
<dbReference type="InterPro" id="IPR016181">
    <property type="entry name" value="Acyl_CoA_acyltransferase"/>
</dbReference>
<organism evidence="2">
    <name type="scientific">Candidatus Heimdallarchaeum aukensis</name>
    <dbReference type="NCBI Taxonomy" id="2876573"/>
    <lineage>
        <taxon>Archaea</taxon>
        <taxon>Promethearchaeati</taxon>
        <taxon>Candidatus Heimdallarchaeota</taxon>
        <taxon>Candidatus Heimdallarchaeia (ex Rinke et al. 2021) (nom. nud.)</taxon>
        <taxon>Candidatus Heimdallarchaeales</taxon>
        <taxon>Candidatus Heimdallarchaeaceae</taxon>
        <taxon>Candidatus Heimdallarchaeum</taxon>
    </lineage>
</organism>
<dbReference type="EMBL" id="CP084166">
    <property type="protein sequence ID" value="UJG41730.1"/>
    <property type="molecule type" value="Genomic_DNA"/>
</dbReference>
<proteinExistence type="predicted"/>
<accession>A0A9Y1BMQ2</accession>
<dbReference type="AlphaFoldDB" id="A0A9Y1BMQ2"/>
<dbReference type="Gene3D" id="3.40.630.30">
    <property type="match status" value="1"/>
</dbReference>
<name>A0A9Y1BMQ2_9ARCH</name>